<gene>
    <name evidence="3" type="ORF">BKA15_004232</name>
</gene>
<dbReference type="PANTHER" id="PTHR21064">
    <property type="entry name" value="AMINOGLYCOSIDE PHOSPHOTRANSFERASE DOMAIN-CONTAINING PROTEIN-RELATED"/>
    <property type="match status" value="1"/>
</dbReference>
<dbReference type="InterPro" id="IPR050249">
    <property type="entry name" value="Pseudomonas-type_ThrB"/>
</dbReference>
<dbReference type="Gene3D" id="3.90.1200.10">
    <property type="match status" value="1"/>
</dbReference>
<dbReference type="SUPFAM" id="SSF56112">
    <property type="entry name" value="Protein kinase-like (PK-like)"/>
    <property type="match status" value="1"/>
</dbReference>
<keyword evidence="3" id="KW-0808">Transferase</keyword>
<comment type="similarity">
    <text evidence="1">Belongs to the pseudomonas-type ThrB family.</text>
</comment>
<dbReference type="EMBL" id="JACCBU010000001">
    <property type="protein sequence ID" value="NYE72903.1"/>
    <property type="molecule type" value="Genomic_DNA"/>
</dbReference>
<keyword evidence="3" id="KW-0418">Kinase</keyword>
<reference evidence="3 4" key="1">
    <citation type="submission" date="2020-07" db="EMBL/GenBank/DDBJ databases">
        <title>Sequencing the genomes of 1000 actinobacteria strains.</title>
        <authorList>
            <person name="Klenk H.-P."/>
        </authorList>
    </citation>
    <scope>NUCLEOTIDE SEQUENCE [LARGE SCALE GENOMIC DNA]</scope>
    <source>
        <strain evidence="3 4">DSM 22083</strain>
    </source>
</reference>
<comment type="caution">
    <text evidence="3">The sequence shown here is derived from an EMBL/GenBank/DDBJ whole genome shotgun (WGS) entry which is preliminary data.</text>
</comment>
<evidence type="ECO:0000259" key="2">
    <source>
        <dbReference type="Pfam" id="PF01636"/>
    </source>
</evidence>
<dbReference type="Proteomes" id="UP000569914">
    <property type="component" value="Unassembled WGS sequence"/>
</dbReference>
<dbReference type="PANTHER" id="PTHR21064:SF6">
    <property type="entry name" value="AMINOGLYCOSIDE PHOSPHOTRANSFERASE DOMAIN-CONTAINING PROTEIN"/>
    <property type="match status" value="1"/>
</dbReference>
<dbReference type="GO" id="GO:0009088">
    <property type="term" value="P:threonine biosynthetic process"/>
    <property type="evidence" value="ECO:0007669"/>
    <property type="project" value="TreeGrafter"/>
</dbReference>
<evidence type="ECO:0000313" key="4">
    <source>
        <dbReference type="Proteomes" id="UP000569914"/>
    </source>
</evidence>
<name>A0A7Y9I9P1_9ACTN</name>
<evidence type="ECO:0000313" key="3">
    <source>
        <dbReference type="EMBL" id="NYE72903.1"/>
    </source>
</evidence>
<protein>
    <submittedName>
        <fullName evidence="3">Ser/Thr protein kinase RdoA (MazF antagonist)</fullName>
    </submittedName>
</protein>
<dbReference type="RefSeq" id="WP_179754022.1">
    <property type="nucleotide sequence ID" value="NZ_JACCBU010000001.1"/>
</dbReference>
<dbReference type="Pfam" id="PF01636">
    <property type="entry name" value="APH"/>
    <property type="match status" value="1"/>
</dbReference>
<accession>A0A7Y9I9P1</accession>
<dbReference type="InterPro" id="IPR002575">
    <property type="entry name" value="Aminoglycoside_PTrfase"/>
</dbReference>
<feature type="domain" description="Aminoglycoside phosphotransferase" evidence="2">
    <location>
        <begin position="27"/>
        <end position="260"/>
    </location>
</feature>
<proteinExistence type="inferred from homology"/>
<organism evidence="3 4">
    <name type="scientific">Microlunatus parietis</name>
    <dbReference type="NCBI Taxonomy" id="682979"/>
    <lineage>
        <taxon>Bacteria</taxon>
        <taxon>Bacillati</taxon>
        <taxon>Actinomycetota</taxon>
        <taxon>Actinomycetes</taxon>
        <taxon>Propionibacteriales</taxon>
        <taxon>Propionibacteriaceae</taxon>
        <taxon>Microlunatus</taxon>
    </lineage>
</organism>
<dbReference type="GO" id="GO:0004413">
    <property type="term" value="F:homoserine kinase activity"/>
    <property type="evidence" value="ECO:0007669"/>
    <property type="project" value="TreeGrafter"/>
</dbReference>
<dbReference type="AlphaFoldDB" id="A0A7Y9I9P1"/>
<keyword evidence="4" id="KW-1185">Reference proteome</keyword>
<sequence>MPAEVLAAFGLRSEQGWRLDHVRTLHNTVFSLRHEADPEPSWALRMHGIGWRTADEVRAELAMLEFLDQEMPQPFAVPRPRRTEAGDLVTEIDGSLYSLLGWVPGHAARPDTGLGVDAVRLLGRGLGALHTALDQWPGPAPVHWDVDSLLTDNAPGLMGKKSAILNDVLSAAELALFDEVKDCTRQVFDRSTDWGIIHADYILGNCHWSSDDGHQRLGILDFDDFGFGPRSYDFGAVLGNLRDFTESWPAHAAAFVAGYRTVRELSESVVATLPIMMAARHASMCLSIIGHTDLDRDHLRLRMQLARDCLAVDPAAVFAT</sequence>
<dbReference type="InterPro" id="IPR011009">
    <property type="entry name" value="Kinase-like_dom_sf"/>
</dbReference>
<evidence type="ECO:0000256" key="1">
    <source>
        <dbReference type="ARBA" id="ARBA00038240"/>
    </source>
</evidence>